<dbReference type="Proteomes" id="UP001431217">
    <property type="component" value="Unassembled WGS sequence"/>
</dbReference>
<evidence type="ECO:0000313" key="4">
    <source>
        <dbReference type="Proteomes" id="UP001431217"/>
    </source>
</evidence>
<keyword evidence="1" id="KW-0677">Repeat</keyword>
<dbReference type="Gene3D" id="2.180.10.10">
    <property type="entry name" value="RHS repeat-associated core"/>
    <property type="match status" value="1"/>
</dbReference>
<evidence type="ECO:0000259" key="2">
    <source>
        <dbReference type="Pfam" id="PF25023"/>
    </source>
</evidence>
<dbReference type="Pfam" id="PF25023">
    <property type="entry name" value="TEN_YD-shell"/>
    <property type="match status" value="1"/>
</dbReference>
<dbReference type="InterPro" id="IPR056823">
    <property type="entry name" value="TEN-like_YD-shell"/>
</dbReference>
<proteinExistence type="predicted"/>
<dbReference type="NCBIfam" id="TIGR01643">
    <property type="entry name" value="YD_repeat_2x"/>
    <property type="match status" value="1"/>
</dbReference>
<protein>
    <recommendedName>
        <fullName evidence="2">Teneurin-like YD-shell domain-containing protein</fullName>
    </recommendedName>
</protein>
<keyword evidence="4" id="KW-1185">Reference proteome</keyword>
<gene>
    <name evidence="3" type="ORF">M2650_04035</name>
</gene>
<dbReference type="InterPro" id="IPR006530">
    <property type="entry name" value="YD"/>
</dbReference>
<dbReference type="RefSeq" id="WP_249471508.1">
    <property type="nucleotide sequence ID" value="NZ_JAMBEP010000001.1"/>
</dbReference>
<dbReference type="EMBL" id="JAMBEP010000001">
    <property type="protein sequence ID" value="MCL1633814.1"/>
    <property type="molecule type" value="Genomic_DNA"/>
</dbReference>
<dbReference type="PANTHER" id="PTHR32305:SF15">
    <property type="entry name" value="PROTEIN RHSA-RELATED"/>
    <property type="match status" value="1"/>
</dbReference>
<accession>A0ABT0MHT5</accession>
<organism evidence="3 4">
    <name type="scientific">Luteimonas galliterrae</name>
    <dbReference type="NCBI Taxonomy" id="2940486"/>
    <lineage>
        <taxon>Bacteria</taxon>
        <taxon>Pseudomonadati</taxon>
        <taxon>Pseudomonadota</taxon>
        <taxon>Gammaproteobacteria</taxon>
        <taxon>Lysobacterales</taxon>
        <taxon>Lysobacteraceae</taxon>
        <taxon>Luteimonas</taxon>
    </lineage>
</organism>
<dbReference type="InterPro" id="IPR022385">
    <property type="entry name" value="Rhs_assc_core"/>
</dbReference>
<dbReference type="PANTHER" id="PTHR32305">
    <property type="match status" value="1"/>
</dbReference>
<evidence type="ECO:0000313" key="3">
    <source>
        <dbReference type="EMBL" id="MCL1633814.1"/>
    </source>
</evidence>
<comment type="caution">
    <text evidence="3">The sequence shown here is derived from an EMBL/GenBank/DDBJ whole genome shotgun (WGS) entry which is preliminary data.</text>
</comment>
<dbReference type="Pfam" id="PF05593">
    <property type="entry name" value="RHS_repeat"/>
    <property type="match status" value="1"/>
</dbReference>
<dbReference type="InterPro" id="IPR050708">
    <property type="entry name" value="T6SS_VgrG/RHS"/>
</dbReference>
<sequence>MPWKTYAFGKLQQTLTYDTASAVATGQRGTLKTVTDGNSNVTTFTDWMRGIPKKITFADAKFKSATIGDLGQITSITDENGYTTAYGYDAMGRLNLIDYPDGDTPNWVNTTITFAKNGSAVYGLPAGHWEQTVATGNARKVTYFDALWRPVVVVTYDTANTAGTLSQSVTRYDADGRPVFASYPQRSQDPAVFNTWANPAVAPNALGTDTVYDALGRVTAVTQDSESGPLTANTAYLSNVDGPYTVLTNPRGFQTRTWFQAYDQPNYDTPAEIWHPEATRTVIDRDVFGKPKTLTRRNDAGTVSLTRSYAYNAHQELCRTVEPETGATLLGYDLAGNLKWSAAGLPGATPCEPNGTTPAVAVRRVDRTYDTRNRLKTLAFYGGLGNQTWTYTPDGLAQSIVTDNGGGDVVTNNYAYNKRRLMSSESLVWGAVNWPIVYDYNTYGHLASQNWHGLLVDYAPNALGQPTKAGAYASGVTYHPNGAMAQFTYGNGMTHTLSQNARGLPEISCDFYGTCTGAAALRDVYGYDQNGNVLAILDGRTGARSDRDMTYDGLDRLKTAVSPMFGNASYSYDALDNLTRVAIGGTAARDHYYCYDAAWRLTNLKTGSCAGTSVIGLGYDVQGNLINKNGVTYTFDLGNRLRSSSALASRYLYDGHGRRVLDQTSAGDKVSQYNQAGQLTLAGDGRANTVSEYVHLNGSLLAIRERDVGTGVYTTRYQHTDALGSPVAVTDANRVVIEKSEYEPYGGLLNRPLEDGPGYTGHVSDAATGLSYMQQRYYDPKIGGGRFLSVDPVTATSVGGNFNRYWYANNNPYRFTDPDGRESACFSTGVGCGLTPITAEIERKQAVAMAGLAATALAFVSPAASRQLLTWAGSNFGAVSTGTSVAAEAAGVTGTATAAMAAAVKSAYTVRIVEQAGDTVEILGKGAKGNITVIAEMVKKGGQLILNGAHISGQGKGTSSLKELKQLARALGQQQGAESVIIKGGVRTTGANPGKVPIEIKVKVDQ</sequence>
<name>A0ABT0MHT5_9GAMM</name>
<dbReference type="InterPro" id="IPR031325">
    <property type="entry name" value="RHS_repeat"/>
</dbReference>
<reference evidence="3 4" key="1">
    <citation type="submission" date="2022-05" db="EMBL/GenBank/DDBJ databases">
        <title>Luteimonas sp. SX5, whole genome shotgun sequencing project.</title>
        <authorList>
            <person name="Zhao G."/>
            <person name="Shen L."/>
        </authorList>
    </citation>
    <scope>NUCLEOTIDE SEQUENCE [LARGE SCALE GENOMIC DNA]</scope>
    <source>
        <strain evidence="3 4">SX5</strain>
    </source>
</reference>
<dbReference type="NCBIfam" id="TIGR03696">
    <property type="entry name" value="Rhs_assc_core"/>
    <property type="match status" value="1"/>
</dbReference>
<evidence type="ECO:0000256" key="1">
    <source>
        <dbReference type="ARBA" id="ARBA00022737"/>
    </source>
</evidence>
<feature type="domain" description="Teneurin-like YD-shell" evidence="2">
    <location>
        <begin position="527"/>
        <end position="812"/>
    </location>
</feature>